<protein>
    <submittedName>
        <fullName evidence="1">Uncharacterized protein</fullName>
    </submittedName>
</protein>
<dbReference type="Proteomes" id="UP000652013">
    <property type="component" value="Unassembled WGS sequence"/>
</dbReference>
<keyword evidence="2" id="KW-1185">Reference proteome</keyword>
<gene>
    <name evidence="1" type="ORF">Sya03_48920</name>
</gene>
<evidence type="ECO:0000313" key="1">
    <source>
        <dbReference type="EMBL" id="GIJ05540.1"/>
    </source>
</evidence>
<name>A0A8J3YCN3_9ACTN</name>
<comment type="caution">
    <text evidence="1">The sequence shown here is derived from an EMBL/GenBank/DDBJ whole genome shotgun (WGS) entry which is preliminary data.</text>
</comment>
<proteinExistence type="predicted"/>
<evidence type="ECO:0000313" key="2">
    <source>
        <dbReference type="Proteomes" id="UP000652013"/>
    </source>
</evidence>
<dbReference type="AlphaFoldDB" id="A0A8J3YCN3"/>
<dbReference type="RefSeq" id="WP_203940749.1">
    <property type="nucleotide sequence ID" value="NZ_BAAAGJ010000005.1"/>
</dbReference>
<accession>A0A8J3YCN3</accession>
<reference evidence="1" key="1">
    <citation type="submission" date="2021-01" db="EMBL/GenBank/DDBJ databases">
        <title>Whole genome shotgun sequence of Spirilliplanes yamanashiensis NBRC 15828.</title>
        <authorList>
            <person name="Komaki H."/>
            <person name="Tamura T."/>
        </authorList>
    </citation>
    <scope>NUCLEOTIDE SEQUENCE</scope>
    <source>
        <strain evidence="1">NBRC 15828</strain>
    </source>
</reference>
<sequence length="158" mass="16774">MTDFQSYDTDGDGFGDTLAADTNANGVLDTYAADGNGDGYSEMLMVDSNENGLLDTYQVDTDLNGAVDTSFVDGNENGVLDQVNGRLTGNRLVQLLDVPSQPAPLTGDPAVIGGGGHDPLISLLEHATPQQAEIIIEMMESRQDAIENILSDDDDDDY</sequence>
<dbReference type="EMBL" id="BOOY01000034">
    <property type="protein sequence ID" value="GIJ05540.1"/>
    <property type="molecule type" value="Genomic_DNA"/>
</dbReference>
<organism evidence="1 2">
    <name type="scientific">Spirilliplanes yamanashiensis</name>
    <dbReference type="NCBI Taxonomy" id="42233"/>
    <lineage>
        <taxon>Bacteria</taxon>
        <taxon>Bacillati</taxon>
        <taxon>Actinomycetota</taxon>
        <taxon>Actinomycetes</taxon>
        <taxon>Micromonosporales</taxon>
        <taxon>Micromonosporaceae</taxon>
        <taxon>Spirilliplanes</taxon>
    </lineage>
</organism>